<keyword evidence="12" id="KW-1185">Reference proteome</keyword>
<dbReference type="PROSITE" id="PS00197">
    <property type="entry name" value="2FE2S_FER_1"/>
    <property type="match status" value="1"/>
</dbReference>
<organism evidence="11 12">
    <name type="scientific">Paraburkholderia domus</name>
    <dbReference type="NCBI Taxonomy" id="2793075"/>
    <lineage>
        <taxon>Bacteria</taxon>
        <taxon>Pseudomonadati</taxon>
        <taxon>Pseudomonadota</taxon>
        <taxon>Betaproteobacteria</taxon>
        <taxon>Burkholderiales</taxon>
        <taxon>Burkholderiaceae</taxon>
        <taxon>Paraburkholderia</taxon>
    </lineage>
</organism>
<evidence type="ECO:0000259" key="10">
    <source>
        <dbReference type="PROSITE" id="PS51384"/>
    </source>
</evidence>
<keyword evidence="6 11" id="KW-0560">Oxidoreductase</keyword>
<evidence type="ECO:0000313" key="12">
    <source>
        <dbReference type="Proteomes" id="UP000675121"/>
    </source>
</evidence>
<dbReference type="Gene3D" id="3.40.50.80">
    <property type="entry name" value="Nucleotide-binding domain of ferredoxin-NADP reductase (FNR) module"/>
    <property type="match status" value="1"/>
</dbReference>
<dbReference type="GO" id="GO:0051537">
    <property type="term" value="F:2 iron, 2 sulfur cluster binding"/>
    <property type="evidence" value="ECO:0007669"/>
    <property type="project" value="UniProtKB-KW"/>
</dbReference>
<dbReference type="InterPro" id="IPR001041">
    <property type="entry name" value="2Fe-2S_ferredoxin-type"/>
</dbReference>
<evidence type="ECO:0000313" key="11">
    <source>
        <dbReference type="EMBL" id="CAE6957263.1"/>
    </source>
</evidence>
<dbReference type="InterPro" id="IPR017927">
    <property type="entry name" value="FAD-bd_FR_type"/>
</dbReference>
<evidence type="ECO:0000256" key="1">
    <source>
        <dbReference type="ARBA" id="ARBA00001917"/>
    </source>
</evidence>
<dbReference type="AlphaFoldDB" id="A0A9N8N603"/>
<evidence type="ECO:0000256" key="4">
    <source>
        <dbReference type="ARBA" id="ARBA00022714"/>
    </source>
</evidence>
<dbReference type="InterPro" id="IPR012675">
    <property type="entry name" value="Beta-grasp_dom_sf"/>
</dbReference>
<dbReference type="EMBL" id="CAJNAS010000027">
    <property type="protein sequence ID" value="CAE6957263.1"/>
    <property type="molecule type" value="Genomic_DNA"/>
</dbReference>
<evidence type="ECO:0000256" key="6">
    <source>
        <dbReference type="ARBA" id="ARBA00023002"/>
    </source>
</evidence>
<evidence type="ECO:0000256" key="8">
    <source>
        <dbReference type="ARBA" id="ARBA00023014"/>
    </source>
</evidence>
<dbReference type="Gene3D" id="2.40.30.10">
    <property type="entry name" value="Translation factors"/>
    <property type="match status" value="1"/>
</dbReference>
<keyword evidence="5" id="KW-0479">Metal-binding</keyword>
<protein>
    <submittedName>
        <fullName evidence="11">Carnitine monooxygenase reductase subunit</fullName>
        <ecNumber evidence="11">1.14.13.239</ecNumber>
    </submittedName>
</protein>
<comment type="cofactor">
    <cofactor evidence="1">
        <name>FMN</name>
        <dbReference type="ChEBI" id="CHEBI:58210"/>
    </cofactor>
</comment>
<dbReference type="EC" id="1.14.13.239" evidence="11"/>
<keyword evidence="8" id="KW-0411">Iron-sulfur</keyword>
<keyword evidence="3" id="KW-0288">FMN</keyword>
<evidence type="ECO:0000256" key="2">
    <source>
        <dbReference type="ARBA" id="ARBA00022630"/>
    </source>
</evidence>
<accession>A0A9N8N603</accession>
<dbReference type="InterPro" id="IPR050415">
    <property type="entry name" value="MRET"/>
</dbReference>
<evidence type="ECO:0000256" key="3">
    <source>
        <dbReference type="ARBA" id="ARBA00022643"/>
    </source>
</evidence>
<comment type="caution">
    <text evidence="11">The sequence shown here is derived from an EMBL/GenBank/DDBJ whole genome shotgun (WGS) entry which is preliminary data.</text>
</comment>
<keyword evidence="11" id="KW-0503">Monooxygenase</keyword>
<reference evidence="11" key="1">
    <citation type="submission" date="2021-02" db="EMBL/GenBank/DDBJ databases">
        <authorList>
            <person name="Vanwijnsberghe S."/>
        </authorList>
    </citation>
    <scope>NUCLEOTIDE SEQUENCE</scope>
    <source>
        <strain evidence="11">R-70211</strain>
    </source>
</reference>
<keyword evidence="2" id="KW-0285">Flavoprotein</keyword>
<dbReference type="RefSeq" id="WP_201086087.1">
    <property type="nucleotide sequence ID" value="NZ_CAJNAS010000027.1"/>
</dbReference>
<dbReference type="InterPro" id="IPR006058">
    <property type="entry name" value="2Fe2S_fd_BS"/>
</dbReference>
<dbReference type="Pfam" id="PF22290">
    <property type="entry name" value="DmmA-like_N"/>
    <property type="match status" value="1"/>
</dbReference>
<evidence type="ECO:0000256" key="5">
    <source>
        <dbReference type="ARBA" id="ARBA00022723"/>
    </source>
</evidence>
<dbReference type="PANTHER" id="PTHR47354:SF1">
    <property type="entry name" value="CARNITINE MONOOXYGENASE REDUCTASE SUBUNIT"/>
    <property type="match status" value="1"/>
</dbReference>
<dbReference type="PRINTS" id="PR00409">
    <property type="entry name" value="PHDIOXRDTASE"/>
</dbReference>
<dbReference type="SUPFAM" id="SSF54292">
    <property type="entry name" value="2Fe-2S ferredoxin-like"/>
    <property type="match status" value="1"/>
</dbReference>
<dbReference type="SUPFAM" id="SSF63380">
    <property type="entry name" value="Riboflavin synthase domain-like"/>
    <property type="match status" value="1"/>
</dbReference>
<dbReference type="PANTHER" id="PTHR47354">
    <property type="entry name" value="NADH OXIDOREDUCTASE HCR"/>
    <property type="match status" value="1"/>
</dbReference>
<feature type="domain" description="2Fe-2S ferredoxin-type" evidence="9">
    <location>
        <begin position="235"/>
        <end position="320"/>
    </location>
</feature>
<dbReference type="GO" id="GO:0004497">
    <property type="term" value="F:monooxygenase activity"/>
    <property type="evidence" value="ECO:0007669"/>
    <property type="project" value="UniProtKB-KW"/>
</dbReference>
<dbReference type="InterPro" id="IPR036010">
    <property type="entry name" value="2Fe-2S_ferredoxin-like_sf"/>
</dbReference>
<dbReference type="SUPFAM" id="SSF52343">
    <property type="entry name" value="Ferredoxin reductase-like, C-terminal NADP-linked domain"/>
    <property type="match status" value="1"/>
</dbReference>
<feature type="domain" description="FAD-binding FR-type" evidence="10">
    <location>
        <begin position="1"/>
        <end position="103"/>
    </location>
</feature>
<dbReference type="CDD" id="cd00207">
    <property type="entry name" value="fer2"/>
    <property type="match status" value="1"/>
</dbReference>
<sequence>MNTIPVRVVAAETIAEGIRLLKLAPQDGSMLPAWEPGSHIDLHLGQGITRQYSLCGSYADTSTYEVAVKREAESRGGSKIVHEALRVGSELTISAPRNHFTMSDEAGHSLLVAGGIGITPIISMARQFHDRDHTFELLYFTRSETHTAFRDELANGPLNASCRLLFGQERDAVEETLDNALRKRRDGGHLYLCGPQPFMDTVRMVAARHGWPDDAVHLEYFAAAPSSDTEPKTSFDLKLARSYKTFTIPADRTIVDVLREHGTDVETSCEQGVCGTCVVKVLEGSPDHRDCFLTAQEHARGDCMAVCVSRSHSKLLVVDL</sequence>
<name>A0A9N8N603_9BURK</name>
<keyword evidence="4" id="KW-0001">2Fe-2S</keyword>
<keyword evidence="7" id="KW-0408">Iron</keyword>
<dbReference type="CDD" id="cd06185">
    <property type="entry name" value="PDR_like"/>
    <property type="match status" value="1"/>
</dbReference>
<dbReference type="PROSITE" id="PS51384">
    <property type="entry name" value="FAD_FR"/>
    <property type="match status" value="1"/>
</dbReference>
<evidence type="ECO:0000259" key="9">
    <source>
        <dbReference type="PROSITE" id="PS51085"/>
    </source>
</evidence>
<dbReference type="InterPro" id="IPR039261">
    <property type="entry name" value="FNR_nucleotide-bd"/>
</dbReference>
<dbReference type="Gene3D" id="3.10.20.30">
    <property type="match status" value="1"/>
</dbReference>
<proteinExistence type="predicted"/>
<dbReference type="InterPro" id="IPR054582">
    <property type="entry name" value="DmmA-like_N"/>
</dbReference>
<dbReference type="PROSITE" id="PS51085">
    <property type="entry name" value="2FE2S_FER_2"/>
    <property type="match status" value="1"/>
</dbReference>
<gene>
    <name evidence="11" type="primary">yeaX</name>
    <name evidence="11" type="ORF">R70211_06672</name>
</gene>
<dbReference type="GO" id="GO:0046872">
    <property type="term" value="F:metal ion binding"/>
    <property type="evidence" value="ECO:0007669"/>
    <property type="project" value="UniProtKB-KW"/>
</dbReference>
<evidence type="ECO:0000256" key="7">
    <source>
        <dbReference type="ARBA" id="ARBA00023004"/>
    </source>
</evidence>
<dbReference type="InterPro" id="IPR017938">
    <property type="entry name" value="Riboflavin_synthase-like_b-brl"/>
</dbReference>
<dbReference type="Pfam" id="PF00111">
    <property type="entry name" value="Fer2"/>
    <property type="match status" value="1"/>
</dbReference>
<dbReference type="Proteomes" id="UP000675121">
    <property type="component" value="Unassembled WGS sequence"/>
</dbReference>